<evidence type="ECO:0000259" key="2">
    <source>
        <dbReference type="PROSITE" id="PS50222"/>
    </source>
</evidence>
<dbReference type="PANTHER" id="PTHR19972">
    <property type="entry name" value="CALBINDIN"/>
    <property type="match status" value="1"/>
</dbReference>
<feature type="domain" description="EF-hand" evidence="2">
    <location>
        <begin position="135"/>
        <end position="167"/>
    </location>
</feature>
<dbReference type="PROSITE" id="PS00018">
    <property type="entry name" value="EF_HAND_1"/>
    <property type="match status" value="4"/>
</dbReference>
<feature type="domain" description="EF-hand" evidence="2">
    <location>
        <begin position="98"/>
        <end position="133"/>
    </location>
</feature>
<dbReference type="Pfam" id="PF13499">
    <property type="entry name" value="EF-hand_7"/>
    <property type="match status" value="1"/>
</dbReference>
<comment type="caution">
    <text evidence="3">The sequence shown here is derived from an EMBL/GenBank/DDBJ whole genome shotgun (WGS) entry which is preliminary data.</text>
</comment>
<reference evidence="3" key="1">
    <citation type="submission" date="2020-11" db="EMBL/GenBank/DDBJ databases">
        <title>Sequencing the genomes of 1000 actinobacteria strains.</title>
        <authorList>
            <person name="Klenk H.-P."/>
        </authorList>
    </citation>
    <scope>NUCLEOTIDE SEQUENCE</scope>
    <source>
        <strain evidence="3">DSM 45356</strain>
    </source>
</reference>
<evidence type="ECO:0000256" key="1">
    <source>
        <dbReference type="ARBA" id="ARBA00022837"/>
    </source>
</evidence>
<evidence type="ECO:0000313" key="4">
    <source>
        <dbReference type="Proteomes" id="UP000622552"/>
    </source>
</evidence>
<sequence>MTSELLIEKLNRGFAQLDVNGNGQIDRDDVLGLGSRILLGFGESPTSAKGIQVLDSYDALWEQLTAHADADGDGVISPQEYRDGMTGAFVHGDKLDSVFQPAAEAVMRIADTDGDGTIDREEFETLLRAFGTDGADIDAAFAALDTDGSGQLTVDEMVAAAREYFTSEDPAAPGNLLFGQL</sequence>
<dbReference type="InterPro" id="IPR018247">
    <property type="entry name" value="EF_Hand_1_Ca_BS"/>
</dbReference>
<dbReference type="InterPro" id="IPR051001">
    <property type="entry name" value="Calbindin_Ca-bind"/>
</dbReference>
<evidence type="ECO:0000313" key="3">
    <source>
        <dbReference type="EMBL" id="MBG6136575.1"/>
    </source>
</evidence>
<dbReference type="SUPFAM" id="SSF47473">
    <property type="entry name" value="EF-hand"/>
    <property type="match status" value="1"/>
</dbReference>
<feature type="domain" description="EF-hand" evidence="2">
    <location>
        <begin position="56"/>
        <end position="91"/>
    </location>
</feature>
<dbReference type="GO" id="GO:0005829">
    <property type="term" value="C:cytosol"/>
    <property type="evidence" value="ECO:0007669"/>
    <property type="project" value="TreeGrafter"/>
</dbReference>
<keyword evidence="1" id="KW-0106">Calcium</keyword>
<dbReference type="InterPro" id="IPR011992">
    <property type="entry name" value="EF-hand-dom_pair"/>
</dbReference>
<dbReference type="CDD" id="cd00051">
    <property type="entry name" value="EFh"/>
    <property type="match status" value="2"/>
</dbReference>
<feature type="domain" description="EF-hand" evidence="2">
    <location>
        <begin position="5"/>
        <end position="40"/>
    </location>
</feature>
<keyword evidence="4" id="KW-1185">Reference proteome</keyword>
<name>A0A8J7KFT1_9ACTN</name>
<dbReference type="PANTHER" id="PTHR19972:SF10">
    <property type="entry name" value="CALBINDIN-32"/>
    <property type="match status" value="1"/>
</dbReference>
<dbReference type="RefSeq" id="WP_197003533.1">
    <property type="nucleotide sequence ID" value="NZ_BONS01000016.1"/>
</dbReference>
<dbReference type="InterPro" id="IPR002048">
    <property type="entry name" value="EF_hand_dom"/>
</dbReference>
<dbReference type="PROSITE" id="PS50222">
    <property type="entry name" value="EF_HAND_2"/>
    <property type="match status" value="4"/>
</dbReference>
<dbReference type="GO" id="GO:0005509">
    <property type="term" value="F:calcium ion binding"/>
    <property type="evidence" value="ECO:0007669"/>
    <property type="project" value="InterPro"/>
</dbReference>
<dbReference type="GO" id="GO:0051480">
    <property type="term" value="P:regulation of cytosolic calcium ion concentration"/>
    <property type="evidence" value="ECO:0007669"/>
    <property type="project" value="TreeGrafter"/>
</dbReference>
<dbReference type="AlphaFoldDB" id="A0A8J7KFT1"/>
<dbReference type="Proteomes" id="UP000622552">
    <property type="component" value="Unassembled WGS sequence"/>
</dbReference>
<dbReference type="Gene3D" id="1.10.238.10">
    <property type="entry name" value="EF-hand"/>
    <property type="match status" value="1"/>
</dbReference>
<dbReference type="SMART" id="SM00054">
    <property type="entry name" value="EFh"/>
    <property type="match status" value="4"/>
</dbReference>
<dbReference type="EMBL" id="JADOUF010000001">
    <property type="protein sequence ID" value="MBG6136575.1"/>
    <property type="molecule type" value="Genomic_DNA"/>
</dbReference>
<organism evidence="3 4">
    <name type="scientific">Longispora fulva</name>
    <dbReference type="NCBI Taxonomy" id="619741"/>
    <lineage>
        <taxon>Bacteria</taxon>
        <taxon>Bacillati</taxon>
        <taxon>Actinomycetota</taxon>
        <taxon>Actinomycetes</taxon>
        <taxon>Micromonosporales</taxon>
        <taxon>Micromonosporaceae</taxon>
        <taxon>Longispora</taxon>
    </lineage>
</organism>
<proteinExistence type="predicted"/>
<protein>
    <submittedName>
        <fullName evidence="3">Ca2+-binding EF-hand superfamily protein</fullName>
    </submittedName>
</protein>
<gene>
    <name evidence="3" type="ORF">IW245_002769</name>
</gene>
<accession>A0A8J7KFT1</accession>
<dbReference type="Pfam" id="PF13202">
    <property type="entry name" value="EF-hand_5"/>
    <property type="match status" value="2"/>
</dbReference>